<accession>A0A059F5P4</accession>
<dbReference type="Pfam" id="PF07541">
    <property type="entry name" value="EIF_2_alpha"/>
    <property type="match status" value="1"/>
</dbReference>
<keyword evidence="3" id="KW-0648">Protein biosynthesis</keyword>
<dbReference type="FunFam" id="2.40.50.140:FF:000015">
    <property type="entry name" value="Eukaryotic translation initiation factor 2 subunit alpha"/>
    <property type="match status" value="1"/>
</dbReference>
<dbReference type="InterPro" id="IPR011488">
    <property type="entry name" value="TIF_2_asu"/>
</dbReference>
<evidence type="ECO:0000256" key="1">
    <source>
        <dbReference type="ARBA" id="ARBA00007223"/>
    </source>
</evidence>
<dbReference type="GO" id="GO:0043022">
    <property type="term" value="F:ribosome binding"/>
    <property type="evidence" value="ECO:0007669"/>
    <property type="project" value="TreeGrafter"/>
</dbReference>
<proteinExistence type="inferred from homology"/>
<dbReference type="PANTHER" id="PTHR10602:SF0">
    <property type="entry name" value="EUKARYOTIC TRANSLATION INITIATION FACTOR 2 SUBUNIT 1"/>
    <property type="match status" value="1"/>
</dbReference>
<dbReference type="AlphaFoldDB" id="A0A059F5P4"/>
<evidence type="ECO:0000256" key="4">
    <source>
        <dbReference type="SAM" id="MobiDB-lite"/>
    </source>
</evidence>
<dbReference type="SMART" id="SM00316">
    <property type="entry name" value="S1"/>
    <property type="match status" value="1"/>
</dbReference>
<dbReference type="OrthoDB" id="1685042at2759"/>
<sequence length="303" mass="34627">MFNLFFNNEILNIYLIVLLKTMTHFQCRYHEEKYPAEGDIVVGKVSQVTDLGVFILLTEYNNLEGLIVIGELTRKRISSAQKAAKTGKMEIASVSRVDQSKGYIDLSRLKVTPQERVDCLKNHHRNKLAHNTMITIAKRLDKDLEELYTEFGWPLAKEYGSLYNFFVQAQENNDLIKEYKEEVLESIKLRFKPSKVKVMAQIKVNCFRKEGIHSIKRALSAVTSINENIEVTLIKPPIFSVFIVLKDGEKGILEINQACLAIKKDILILGGSFDFIEKPQIIGGKDEEEFEDESDSDDSEAEE</sequence>
<evidence type="ECO:0000256" key="3">
    <source>
        <dbReference type="ARBA" id="ARBA00022917"/>
    </source>
</evidence>
<keyword evidence="7" id="KW-1185">Reference proteome</keyword>
<dbReference type="SUPFAM" id="SSF116742">
    <property type="entry name" value="eIF2alpha middle domain-like"/>
    <property type="match status" value="1"/>
</dbReference>
<dbReference type="InterPro" id="IPR044126">
    <property type="entry name" value="S1_IF2_alpha"/>
</dbReference>
<evidence type="ECO:0000313" key="7">
    <source>
        <dbReference type="Proteomes" id="UP000030655"/>
    </source>
</evidence>
<name>A0A059F5P4_9MICR</name>
<dbReference type="SUPFAM" id="SSF50249">
    <property type="entry name" value="Nucleic acid-binding proteins"/>
    <property type="match status" value="1"/>
</dbReference>
<feature type="region of interest" description="Disordered" evidence="4">
    <location>
        <begin position="282"/>
        <end position="303"/>
    </location>
</feature>
<dbReference type="GO" id="GO:1990856">
    <property type="term" value="F:methionyl-initiator methionine tRNA binding"/>
    <property type="evidence" value="ECO:0007669"/>
    <property type="project" value="EnsemblFungi"/>
</dbReference>
<dbReference type="Proteomes" id="UP000030655">
    <property type="component" value="Unassembled WGS sequence"/>
</dbReference>
<dbReference type="Gene3D" id="1.10.150.190">
    <property type="entry name" value="Translation initiation factor 2, subunit 1, domain 2"/>
    <property type="match status" value="1"/>
</dbReference>
<dbReference type="GO" id="GO:0043614">
    <property type="term" value="C:multi-eIF complex"/>
    <property type="evidence" value="ECO:0007669"/>
    <property type="project" value="EnsemblFungi"/>
</dbReference>
<feature type="domain" description="S1 motif" evidence="5">
    <location>
        <begin position="38"/>
        <end position="109"/>
    </location>
</feature>
<reference evidence="7" key="1">
    <citation type="submission" date="2013-02" db="EMBL/GenBank/DDBJ databases">
        <authorList>
            <consortium name="The Broad Institute Genome Sequencing Platform"/>
            <person name="Cuomo C."/>
            <person name="Becnel J."/>
            <person name="Sanscrainte N."/>
            <person name="Walker B."/>
            <person name="Young S.K."/>
            <person name="Zeng Q."/>
            <person name="Gargeya S."/>
            <person name="Fitzgerald M."/>
            <person name="Haas B."/>
            <person name="Abouelleil A."/>
            <person name="Alvarado L."/>
            <person name="Arachchi H.M."/>
            <person name="Berlin A.M."/>
            <person name="Chapman S.B."/>
            <person name="Dewar J."/>
            <person name="Goldberg J."/>
            <person name="Griggs A."/>
            <person name="Gujja S."/>
            <person name="Hansen M."/>
            <person name="Howarth C."/>
            <person name="Imamovic A."/>
            <person name="Larimer J."/>
            <person name="McCowan C."/>
            <person name="Murphy C."/>
            <person name="Neiman D."/>
            <person name="Pearson M."/>
            <person name="Priest M."/>
            <person name="Roberts A."/>
            <person name="Saif S."/>
            <person name="Shea T."/>
            <person name="Sisk P."/>
            <person name="Sykes S."/>
            <person name="Wortman J."/>
            <person name="Nusbaum C."/>
            <person name="Birren B."/>
        </authorList>
    </citation>
    <scope>NUCLEOTIDE SEQUENCE [LARGE SCALE GENOMIC DNA]</scope>
    <source>
        <strain evidence="7">PRA339</strain>
    </source>
</reference>
<dbReference type="VEuPathDB" id="MicrosporidiaDB:H312_00206"/>
<dbReference type="PROSITE" id="PS50126">
    <property type="entry name" value="S1"/>
    <property type="match status" value="1"/>
</dbReference>
<dbReference type="GO" id="GO:0005525">
    <property type="term" value="F:GTP binding"/>
    <property type="evidence" value="ECO:0007669"/>
    <property type="project" value="EnsemblFungi"/>
</dbReference>
<dbReference type="STRING" id="1288291.A0A059F5P4"/>
<dbReference type="InterPro" id="IPR003029">
    <property type="entry name" value="S1_domain"/>
</dbReference>
<gene>
    <name evidence="6" type="ORF">H312_00206</name>
</gene>
<dbReference type="Gene3D" id="2.40.50.140">
    <property type="entry name" value="Nucleic acid-binding proteins"/>
    <property type="match status" value="1"/>
</dbReference>
<feature type="compositionally biased region" description="Acidic residues" evidence="4">
    <location>
        <begin position="286"/>
        <end position="303"/>
    </location>
</feature>
<protein>
    <recommendedName>
        <fullName evidence="5">S1 motif domain-containing protein</fullName>
    </recommendedName>
</protein>
<dbReference type="GO" id="GO:0033290">
    <property type="term" value="C:eukaryotic 48S preinitiation complex"/>
    <property type="evidence" value="ECO:0007669"/>
    <property type="project" value="EnsemblFungi"/>
</dbReference>
<dbReference type="CDD" id="cd04452">
    <property type="entry name" value="S1_IF2_alpha"/>
    <property type="match status" value="1"/>
</dbReference>
<dbReference type="GO" id="GO:0003743">
    <property type="term" value="F:translation initiation factor activity"/>
    <property type="evidence" value="ECO:0007669"/>
    <property type="project" value="UniProtKB-KW"/>
</dbReference>
<dbReference type="PANTHER" id="PTHR10602">
    <property type="entry name" value="EUKARYOTIC TRANSLATION INITIATION FACTOR 2 SUBUNIT 1"/>
    <property type="match status" value="1"/>
</dbReference>
<evidence type="ECO:0000313" key="6">
    <source>
        <dbReference type="EMBL" id="KCZ82548.1"/>
    </source>
</evidence>
<dbReference type="HOGENOM" id="CLU_033458_0_2_1"/>
<dbReference type="Pfam" id="PF00575">
    <property type="entry name" value="S1"/>
    <property type="match status" value="1"/>
</dbReference>
<dbReference type="Gene3D" id="3.30.70.1130">
    <property type="entry name" value="EIF_2_alpha"/>
    <property type="match status" value="1"/>
</dbReference>
<dbReference type="InterPro" id="IPR012340">
    <property type="entry name" value="NA-bd_OB-fold"/>
</dbReference>
<keyword evidence="2" id="KW-0396">Initiation factor</keyword>
<evidence type="ECO:0000256" key="2">
    <source>
        <dbReference type="ARBA" id="ARBA00022540"/>
    </source>
</evidence>
<comment type="similarity">
    <text evidence="1">Belongs to the eIF-2-alpha family.</text>
</comment>
<evidence type="ECO:0000259" key="5">
    <source>
        <dbReference type="PROSITE" id="PS50126"/>
    </source>
</evidence>
<dbReference type="EMBL" id="KK365130">
    <property type="protein sequence ID" value="KCZ82548.1"/>
    <property type="molecule type" value="Genomic_DNA"/>
</dbReference>
<dbReference type="InterPro" id="IPR024055">
    <property type="entry name" value="TIF2_asu_C"/>
</dbReference>
<dbReference type="GO" id="GO:0001731">
    <property type="term" value="P:formation of translation preinitiation complex"/>
    <property type="evidence" value="ECO:0007669"/>
    <property type="project" value="EnsemblFungi"/>
</dbReference>
<reference evidence="6 7" key="2">
    <citation type="submission" date="2014-03" db="EMBL/GenBank/DDBJ databases">
        <title>The Genome Sequence of Anncaliia algerae insect isolate PRA339.</title>
        <authorList>
            <consortium name="The Broad Institute Genome Sequencing Platform"/>
            <consortium name="The Broad Institute Genome Sequencing Center for Infectious Disease"/>
            <person name="Cuomo C."/>
            <person name="Becnel J."/>
            <person name="Sanscrainte N."/>
            <person name="Walker B."/>
            <person name="Young S.K."/>
            <person name="Zeng Q."/>
            <person name="Gargeya S."/>
            <person name="Fitzgerald M."/>
            <person name="Haas B."/>
            <person name="Abouelleil A."/>
            <person name="Alvarado L."/>
            <person name="Arachchi H.M."/>
            <person name="Berlin A.M."/>
            <person name="Chapman S.B."/>
            <person name="Dewar J."/>
            <person name="Goldberg J."/>
            <person name="Griggs A."/>
            <person name="Gujja S."/>
            <person name="Hansen M."/>
            <person name="Howarth C."/>
            <person name="Imamovic A."/>
            <person name="Larimer J."/>
            <person name="McCowan C."/>
            <person name="Murphy C."/>
            <person name="Neiman D."/>
            <person name="Pearson M."/>
            <person name="Priest M."/>
            <person name="Roberts A."/>
            <person name="Saif S."/>
            <person name="Shea T."/>
            <person name="Sisk P."/>
            <person name="Sykes S."/>
            <person name="Wortman J."/>
            <person name="Nusbaum C."/>
            <person name="Birren B."/>
        </authorList>
    </citation>
    <scope>NUCLEOTIDE SEQUENCE [LARGE SCALE GENOMIC DNA]</scope>
    <source>
        <strain evidence="6 7">PRA339</strain>
    </source>
</reference>
<dbReference type="GO" id="GO:0005850">
    <property type="term" value="C:eukaryotic translation initiation factor 2 complex"/>
    <property type="evidence" value="ECO:0007669"/>
    <property type="project" value="EnsemblFungi"/>
</dbReference>
<dbReference type="InterPro" id="IPR024054">
    <property type="entry name" value="TIF2_asu_middle_sf"/>
</dbReference>
<dbReference type="SUPFAM" id="SSF110993">
    <property type="entry name" value="eIF-2-alpha, C-terminal domain"/>
    <property type="match status" value="1"/>
</dbReference>
<dbReference type="GO" id="GO:0005840">
    <property type="term" value="C:ribosome"/>
    <property type="evidence" value="ECO:0007669"/>
    <property type="project" value="EnsemblFungi"/>
</dbReference>
<organism evidence="6 7">
    <name type="scientific">Anncaliia algerae PRA339</name>
    <dbReference type="NCBI Taxonomy" id="1288291"/>
    <lineage>
        <taxon>Eukaryota</taxon>
        <taxon>Fungi</taxon>
        <taxon>Fungi incertae sedis</taxon>
        <taxon>Microsporidia</taxon>
        <taxon>Tubulinosematoidea</taxon>
        <taxon>Tubulinosematidae</taxon>
        <taxon>Anncaliia</taxon>
    </lineage>
</organism>